<gene>
    <name evidence="1" type="ORF">SDC9_79579</name>
</gene>
<evidence type="ECO:0000313" key="1">
    <source>
        <dbReference type="EMBL" id="MPM33012.1"/>
    </source>
</evidence>
<reference evidence="1" key="1">
    <citation type="submission" date="2019-08" db="EMBL/GenBank/DDBJ databases">
        <authorList>
            <person name="Kucharzyk K."/>
            <person name="Murdoch R.W."/>
            <person name="Higgins S."/>
            <person name="Loffler F."/>
        </authorList>
    </citation>
    <scope>NUCLEOTIDE SEQUENCE</scope>
</reference>
<organism evidence="1">
    <name type="scientific">bioreactor metagenome</name>
    <dbReference type="NCBI Taxonomy" id="1076179"/>
    <lineage>
        <taxon>unclassified sequences</taxon>
        <taxon>metagenomes</taxon>
        <taxon>ecological metagenomes</taxon>
    </lineage>
</organism>
<dbReference type="EMBL" id="VSSQ01006530">
    <property type="protein sequence ID" value="MPM33012.1"/>
    <property type="molecule type" value="Genomic_DNA"/>
</dbReference>
<dbReference type="AlphaFoldDB" id="A0A644YX17"/>
<sequence>MQSLDNLLSVCYSFKQGQFGVEEFQSRIFTAAIPDNISKQFAKQMVNFDNLLEEIIYCSAPSSWKASAEKVADDLIHAAIVEQKRLVEAGSYKK</sequence>
<comment type="caution">
    <text evidence="1">The sequence shown here is derived from an EMBL/GenBank/DDBJ whole genome shotgun (WGS) entry which is preliminary data.</text>
</comment>
<accession>A0A644YX17</accession>
<proteinExistence type="predicted"/>
<protein>
    <submittedName>
        <fullName evidence="1">Uncharacterized protein</fullName>
    </submittedName>
</protein>
<name>A0A644YX17_9ZZZZ</name>